<dbReference type="Proteomes" id="UP000494205">
    <property type="component" value="Unassembled WGS sequence"/>
</dbReference>
<accession>A0A6J5AF76</accession>
<dbReference type="RefSeq" id="WP_146014328.1">
    <property type="nucleotide sequence ID" value="NZ_CADIJZ010000006.1"/>
</dbReference>
<sequence>MPKPADKNREAARRAIREAIVTHGPDQGPAIARRAFPEVNPETFKGWVAVEKRDARKLAERVAAEAPMPARGPGRPPLDVAPMPMPVTEIKAISNGRHQLARSATSRTPVSFFDRYDELERDLAKVRSACIRVDPTTGNERIVNPAALLLCVREGRANLKLQMEHSEAAHTIDRLTEMTEAMVQIVSTAINEFPEAQRRPAVERIRALVEKRKAQMERVDPEMANALTGFCS</sequence>
<gene>
    <name evidence="1" type="ORF">LMG27174_01855</name>
</gene>
<evidence type="ECO:0000313" key="1">
    <source>
        <dbReference type="EMBL" id="CAB3665415.1"/>
    </source>
</evidence>
<reference evidence="1 2" key="1">
    <citation type="submission" date="2020-04" db="EMBL/GenBank/DDBJ databases">
        <authorList>
            <person name="De Canck E."/>
        </authorList>
    </citation>
    <scope>NUCLEOTIDE SEQUENCE [LARGE SCALE GENOMIC DNA]</scope>
    <source>
        <strain evidence="1 2">LMG 27174</strain>
    </source>
</reference>
<dbReference type="AlphaFoldDB" id="A0A6J5AF76"/>
<organism evidence="1 2">
    <name type="scientific">Paraburkholderia rhynchosiae</name>
    <dbReference type="NCBI Taxonomy" id="487049"/>
    <lineage>
        <taxon>Bacteria</taxon>
        <taxon>Pseudomonadati</taxon>
        <taxon>Pseudomonadota</taxon>
        <taxon>Betaproteobacteria</taxon>
        <taxon>Burkholderiales</taxon>
        <taxon>Burkholderiaceae</taxon>
        <taxon>Paraburkholderia</taxon>
    </lineage>
</organism>
<evidence type="ECO:0000313" key="2">
    <source>
        <dbReference type="Proteomes" id="UP000494205"/>
    </source>
</evidence>
<dbReference type="EMBL" id="CADIJZ010000006">
    <property type="protein sequence ID" value="CAB3665415.1"/>
    <property type="molecule type" value="Genomic_DNA"/>
</dbReference>
<name>A0A6J5AF76_9BURK</name>
<protein>
    <submittedName>
        <fullName evidence="1">Uncharacterized protein</fullName>
    </submittedName>
</protein>
<dbReference type="OrthoDB" id="9154522at2"/>
<proteinExistence type="predicted"/>